<reference evidence="1 2" key="1">
    <citation type="submission" date="2016-11" db="EMBL/GenBank/DDBJ databases">
        <title>The macronuclear genome of Stentor coeruleus: a giant cell with tiny introns.</title>
        <authorList>
            <person name="Slabodnick M."/>
            <person name="Ruby J.G."/>
            <person name="Reiff S.B."/>
            <person name="Swart E.C."/>
            <person name="Gosai S."/>
            <person name="Prabakaran S."/>
            <person name="Witkowska E."/>
            <person name="Larue G.E."/>
            <person name="Fisher S."/>
            <person name="Freeman R.M."/>
            <person name="Gunawardena J."/>
            <person name="Chu W."/>
            <person name="Stover N.A."/>
            <person name="Gregory B.D."/>
            <person name="Nowacki M."/>
            <person name="Derisi J."/>
            <person name="Roy S.W."/>
            <person name="Marshall W.F."/>
            <person name="Sood P."/>
        </authorList>
    </citation>
    <scope>NUCLEOTIDE SEQUENCE [LARGE SCALE GENOMIC DNA]</scope>
    <source>
        <strain evidence="1">WM001</strain>
    </source>
</reference>
<comment type="caution">
    <text evidence="1">The sequence shown here is derived from an EMBL/GenBank/DDBJ whole genome shotgun (WGS) entry which is preliminary data.</text>
</comment>
<evidence type="ECO:0000313" key="1">
    <source>
        <dbReference type="EMBL" id="OMJ69342.1"/>
    </source>
</evidence>
<accession>A0A1R2AXX1</accession>
<dbReference type="AlphaFoldDB" id="A0A1R2AXX1"/>
<evidence type="ECO:0000313" key="2">
    <source>
        <dbReference type="Proteomes" id="UP000187209"/>
    </source>
</evidence>
<dbReference type="Proteomes" id="UP000187209">
    <property type="component" value="Unassembled WGS sequence"/>
</dbReference>
<keyword evidence="2" id="KW-1185">Reference proteome</keyword>
<dbReference type="EMBL" id="MPUH01001210">
    <property type="protein sequence ID" value="OMJ69342.1"/>
    <property type="molecule type" value="Genomic_DNA"/>
</dbReference>
<proteinExistence type="predicted"/>
<name>A0A1R2AXX1_9CILI</name>
<organism evidence="1 2">
    <name type="scientific">Stentor coeruleus</name>
    <dbReference type="NCBI Taxonomy" id="5963"/>
    <lineage>
        <taxon>Eukaryota</taxon>
        <taxon>Sar</taxon>
        <taxon>Alveolata</taxon>
        <taxon>Ciliophora</taxon>
        <taxon>Postciliodesmatophora</taxon>
        <taxon>Heterotrichea</taxon>
        <taxon>Heterotrichida</taxon>
        <taxon>Stentoridae</taxon>
        <taxon>Stentor</taxon>
    </lineage>
</organism>
<gene>
    <name evidence="1" type="ORF">SteCoe_32968</name>
</gene>
<protein>
    <submittedName>
        <fullName evidence="1">Uncharacterized protein</fullName>
    </submittedName>
</protein>
<sequence>MHILLACLKCFKDLSLVKSQAENHLEKKVSHSVNPNEIELQFNSPLDDFRLETERNDSNMEGTINEYDFLSFGASSIKCISDCSSSFSDIFEIRGTRGFSSIDLNNSNHFFHQPNLSKPEKTNCLELRPPKNFAFLKLVLNK</sequence>